<dbReference type="Gene3D" id="2.60.40.10">
    <property type="entry name" value="Immunoglobulins"/>
    <property type="match status" value="1"/>
</dbReference>
<proteinExistence type="predicted"/>
<name>A0A650EQ47_9SPIO</name>
<reference evidence="2" key="1">
    <citation type="journal article" date="2020" name="J. ISSAAS">
        <title>Lactobacilli and other gastrointestinal microbiota of Peromyscus leucopus, reservoir host for agents of Lyme disease and other zoonoses in North America.</title>
        <authorList>
            <person name="Milovic A."/>
            <person name="Bassam K."/>
            <person name="Shao H."/>
            <person name="Chatzistamou I."/>
            <person name="Tufts D.M."/>
            <person name="Diuk-Wasser M."/>
            <person name="Barbour A.G."/>
        </authorList>
    </citation>
    <scope>NUCLEOTIDE SEQUENCE</scope>
    <source>
        <strain evidence="2">LL50</strain>
    </source>
</reference>
<dbReference type="AlphaFoldDB" id="A0A650EQ47"/>
<dbReference type="InterPro" id="IPR014756">
    <property type="entry name" value="Ig_E-set"/>
</dbReference>
<feature type="domain" description="CBM20" evidence="1">
    <location>
        <begin position="8"/>
        <end position="104"/>
    </location>
</feature>
<dbReference type="Pfam" id="PF16561">
    <property type="entry name" value="AMPK1_CBM"/>
    <property type="match status" value="1"/>
</dbReference>
<organism evidence="2">
    <name type="scientific">uncultured Spirochaetaceae bacterium</name>
    <dbReference type="NCBI Taxonomy" id="201186"/>
    <lineage>
        <taxon>Bacteria</taxon>
        <taxon>Pseudomonadati</taxon>
        <taxon>Spirochaetota</taxon>
        <taxon>Spirochaetia</taxon>
        <taxon>Spirochaetales</taxon>
        <taxon>Spirochaetaceae</taxon>
        <taxon>environmental samples</taxon>
    </lineage>
</organism>
<dbReference type="GO" id="GO:2001070">
    <property type="term" value="F:starch binding"/>
    <property type="evidence" value="ECO:0007669"/>
    <property type="project" value="InterPro"/>
</dbReference>
<dbReference type="SUPFAM" id="SSF81296">
    <property type="entry name" value="E set domains"/>
    <property type="match status" value="1"/>
</dbReference>
<accession>A0A650EQ47</accession>
<protein>
    <submittedName>
        <fullName evidence="2">1,4-alpha-glucan-branching protein</fullName>
    </submittedName>
</protein>
<dbReference type="CDD" id="cd07184">
    <property type="entry name" value="E_set_Isoamylase_like_N"/>
    <property type="match status" value="1"/>
</dbReference>
<dbReference type="EMBL" id="MN577574">
    <property type="protein sequence ID" value="QGT51471.1"/>
    <property type="molecule type" value="Genomic_DNA"/>
</dbReference>
<dbReference type="PROSITE" id="PS51166">
    <property type="entry name" value="CBM20"/>
    <property type="match status" value="1"/>
</dbReference>
<dbReference type="InterPro" id="IPR032640">
    <property type="entry name" value="AMPK1_CBM"/>
</dbReference>
<gene>
    <name evidence="2" type="ORF">Unknown280_1630</name>
</gene>
<sequence>MPLKKKFLKNNSKCEVTFTVSPEAAQGAQTIHIAGDFNSWSSKEDQLKKGKDGTFSIKIELDADKEYQFRYLVDGKRWENDWKADKYVPAPYSSTDNSVVSTKLE</sequence>
<dbReference type="InterPro" id="IPR013783">
    <property type="entry name" value="Ig-like_fold"/>
</dbReference>
<dbReference type="InterPro" id="IPR002044">
    <property type="entry name" value="CBM20"/>
</dbReference>
<evidence type="ECO:0000259" key="1">
    <source>
        <dbReference type="PROSITE" id="PS51166"/>
    </source>
</evidence>
<evidence type="ECO:0000313" key="2">
    <source>
        <dbReference type="EMBL" id="QGT51471.1"/>
    </source>
</evidence>